<reference evidence="4 5" key="1">
    <citation type="journal article" date="2018" name="Sci. Rep.">
        <title>Genomic diversity and distribution of Bifidobacterium longum subsp. longum across the human lifespan.</title>
        <authorList>
            <person name="Odamaki T."/>
            <person name="Bottacini F."/>
            <person name="Kato K."/>
            <person name="Mitsuyama E."/>
            <person name="Yoshida K."/>
            <person name="Horigome A."/>
            <person name="Xiao J.Z."/>
            <person name="van Sinderen D."/>
        </authorList>
    </citation>
    <scope>NUCLEOTIDE SEQUENCE [LARGE SCALE GENOMIC DNA]</scope>
    <source>
        <strain evidence="2 4">MCC10015</strain>
        <strain evidence="3 5">MCC10100</strain>
    </source>
</reference>
<reference evidence="3" key="2">
    <citation type="submission" date="2019-02" db="EMBL/GenBank/DDBJ databases">
        <authorList>
            <person name="Odamaki T."/>
        </authorList>
    </citation>
    <scope>NUCLEOTIDE SEQUENCE</scope>
    <source>
        <strain evidence="2">MCC10015</strain>
        <strain evidence="3">MCC10100</strain>
    </source>
</reference>
<feature type="domain" description="4Fe-4S Wbl-type" evidence="1">
    <location>
        <begin position="61"/>
        <end position="134"/>
    </location>
</feature>
<dbReference type="AlphaFoldDB" id="A0A0A6VK43"/>
<dbReference type="RefSeq" id="WP_012471845.1">
    <property type="nucleotide sequence ID" value="NZ_BSQT01000004.1"/>
</dbReference>
<dbReference type="EMBL" id="SHPX01000026">
    <property type="protein sequence ID" value="TCD97198.1"/>
    <property type="molecule type" value="Genomic_DNA"/>
</dbReference>
<evidence type="ECO:0000313" key="3">
    <source>
        <dbReference type="EMBL" id="TCF39399.1"/>
    </source>
</evidence>
<dbReference type="EMBL" id="SHST01000025">
    <property type="protein sequence ID" value="TCF39399.1"/>
    <property type="molecule type" value="Genomic_DNA"/>
</dbReference>
<gene>
    <name evidence="2" type="ORF">MCC10015_1205</name>
    <name evidence="3" type="ORF">MCC10100_1175</name>
</gene>
<comment type="caution">
    <text evidence="3">The sequence shown here is derived from an EMBL/GenBank/DDBJ whole genome shotgun (WGS) entry which is preliminary data.</text>
</comment>
<proteinExistence type="predicted"/>
<accession>A0A0A6VK43</accession>
<sequence>MEINKPMTTRNMLASTLTDYRKPVKLLKMRGDGAPALRHTQGERRAHVRRGEGGIMTAQAPCAKIARQDPDLADRMWATITVGGREVVDAEKRALGRRVCETCPLRTTCIADSLVGGWKDRNLIGGLDYRRRTVLSKLVCRDLGITARQLHDMPAQRVSDWLERHPDWADRTRLADSSDWRQRKRLQRRKRERLSVAPSFTDATPVPPAIQGVLF</sequence>
<evidence type="ECO:0000313" key="5">
    <source>
        <dbReference type="Proteomes" id="UP000294241"/>
    </source>
</evidence>
<name>A0A0A6VK43_BIFLL</name>
<dbReference type="Proteomes" id="UP000294241">
    <property type="component" value="Unassembled WGS sequence"/>
</dbReference>
<dbReference type="PROSITE" id="PS51674">
    <property type="entry name" value="4FE4S_WBL"/>
    <property type="match status" value="1"/>
</dbReference>
<evidence type="ECO:0000313" key="2">
    <source>
        <dbReference type="EMBL" id="TCD97198.1"/>
    </source>
</evidence>
<protein>
    <recommendedName>
        <fullName evidence="1">4Fe-4S Wbl-type domain-containing protein</fullName>
    </recommendedName>
</protein>
<dbReference type="Proteomes" id="UP000293441">
    <property type="component" value="Unassembled WGS sequence"/>
</dbReference>
<evidence type="ECO:0000259" key="1">
    <source>
        <dbReference type="PROSITE" id="PS51674"/>
    </source>
</evidence>
<evidence type="ECO:0000313" key="4">
    <source>
        <dbReference type="Proteomes" id="UP000293441"/>
    </source>
</evidence>
<organism evidence="3 5">
    <name type="scientific">Bifidobacterium longum subsp. longum</name>
    <dbReference type="NCBI Taxonomy" id="1679"/>
    <lineage>
        <taxon>Bacteria</taxon>
        <taxon>Bacillati</taxon>
        <taxon>Actinomycetota</taxon>
        <taxon>Actinomycetes</taxon>
        <taxon>Bifidobacteriales</taxon>
        <taxon>Bifidobacteriaceae</taxon>
        <taxon>Bifidobacterium</taxon>
    </lineage>
</organism>
<dbReference type="InterPro" id="IPR034768">
    <property type="entry name" value="4FE4S_WBL"/>
</dbReference>